<feature type="transmembrane region" description="Helical" evidence="1">
    <location>
        <begin position="78"/>
        <end position="98"/>
    </location>
</feature>
<keyword evidence="1" id="KW-0472">Membrane</keyword>
<feature type="transmembrane region" description="Helical" evidence="1">
    <location>
        <begin position="42"/>
        <end position="62"/>
    </location>
</feature>
<keyword evidence="1" id="KW-0812">Transmembrane</keyword>
<protein>
    <submittedName>
        <fullName evidence="2">Putative conserved plasma membrane protein</fullName>
    </submittedName>
</protein>
<accession>A0A1L8D9C8</accession>
<reference evidence="2" key="1">
    <citation type="submission" date="2016-12" db="EMBL/GenBank/DDBJ databases">
        <title>An insight into the sialome and mialome of the sand fly, Nyssomyia neivai.</title>
        <authorList>
            <person name="Sebastian V."/>
            <person name="Goulart T.M."/>
            <person name="Oliveira W."/>
            <person name="Calvo E."/>
            <person name="Oliveira L.F."/>
            <person name="Pinto M.C."/>
            <person name="Rosselino A.M."/>
            <person name="Ribeiro J.M."/>
        </authorList>
    </citation>
    <scope>NUCLEOTIDE SEQUENCE</scope>
</reference>
<keyword evidence="1" id="KW-1133">Transmembrane helix</keyword>
<evidence type="ECO:0000256" key="1">
    <source>
        <dbReference type="SAM" id="Phobius"/>
    </source>
</evidence>
<name>A0A1L8D9C8_9DIPT</name>
<proteinExistence type="predicted"/>
<dbReference type="EMBL" id="GFDF01011023">
    <property type="protein sequence ID" value="JAV03061.1"/>
    <property type="molecule type" value="Transcribed_RNA"/>
</dbReference>
<organism evidence="2">
    <name type="scientific">Nyssomyia neivai</name>
    <dbReference type="NCBI Taxonomy" id="330878"/>
    <lineage>
        <taxon>Eukaryota</taxon>
        <taxon>Metazoa</taxon>
        <taxon>Ecdysozoa</taxon>
        <taxon>Arthropoda</taxon>
        <taxon>Hexapoda</taxon>
        <taxon>Insecta</taxon>
        <taxon>Pterygota</taxon>
        <taxon>Neoptera</taxon>
        <taxon>Endopterygota</taxon>
        <taxon>Diptera</taxon>
        <taxon>Nematocera</taxon>
        <taxon>Psychodoidea</taxon>
        <taxon>Psychodidae</taxon>
        <taxon>Nyssomyia</taxon>
    </lineage>
</organism>
<sequence>MNGNNNIQSILHETMADQRGHSTQRRNSIESNLSKITPQKPVVDLVVGMIALPTLIIFALMLETNMQGDWTEAPESRWTVLGIGIGLILISLLVCGYVTHRMGVCLWAGPQDDSDTQSNINREASAVDVFSIGDHLPPSYDTVMQMDFNAPPPAYHCIVLDCDTKTAFRIEDETTHHI</sequence>
<dbReference type="AlphaFoldDB" id="A0A1L8D9C8"/>
<evidence type="ECO:0000313" key="2">
    <source>
        <dbReference type="EMBL" id="JAV03061.1"/>
    </source>
</evidence>